<feature type="compositionally biased region" description="Basic residues" evidence="1">
    <location>
        <begin position="1"/>
        <end position="20"/>
    </location>
</feature>
<feature type="region of interest" description="Disordered" evidence="1">
    <location>
        <begin position="1"/>
        <end position="50"/>
    </location>
</feature>
<accession>A0A562RNE5</accession>
<feature type="compositionally biased region" description="Basic and acidic residues" evidence="1">
    <location>
        <begin position="22"/>
        <end position="32"/>
    </location>
</feature>
<protein>
    <submittedName>
        <fullName evidence="2">Uncharacterized protein</fullName>
    </submittedName>
</protein>
<evidence type="ECO:0000313" key="2">
    <source>
        <dbReference type="EMBL" id="TWI70549.1"/>
    </source>
</evidence>
<comment type="caution">
    <text evidence="2">The sequence shown here is derived from an EMBL/GenBank/DDBJ whole genome shotgun (WGS) entry which is preliminary data.</text>
</comment>
<proteinExistence type="predicted"/>
<gene>
    <name evidence="2" type="ORF">IQ16_03722</name>
</gene>
<reference evidence="2 3" key="1">
    <citation type="journal article" date="2015" name="Stand. Genomic Sci.">
        <title>Genomic Encyclopedia of Bacterial and Archaeal Type Strains, Phase III: the genomes of soil and plant-associated and newly described type strains.</title>
        <authorList>
            <person name="Whitman W.B."/>
            <person name="Woyke T."/>
            <person name="Klenk H.P."/>
            <person name="Zhou Y."/>
            <person name="Lilburn T.G."/>
            <person name="Beck B.J."/>
            <person name="De Vos P."/>
            <person name="Vandamme P."/>
            <person name="Eisen J.A."/>
            <person name="Garrity G."/>
            <person name="Hugenholtz P."/>
            <person name="Kyrpides N.C."/>
        </authorList>
    </citation>
    <scope>NUCLEOTIDE SEQUENCE [LARGE SCALE GENOMIC DNA]</scope>
    <source>
        <strain evidence="2 3">CGMCC 1.10948</strain>
    </source>
</reference>
<evidence type="ECO:0000256" key="1">
    <source>
        <dbReference type="SAM" id="MobiDB-lite"/>
    </source>
</evidence>
<organism evidence="2 3">
    <name type="scientific">Bradyrhizobium huanghuaihaiense</name>
    <dbReference type="NCBI Taxonomy" id="990078"/>
    <lineage>
        <taxon>Bacteria</taxon>
        <taxon>Pseudomonadati</taxon>
        <taxon>Pseudomonadota</taxon>
        <taxon>Alphaproteobacteria</taxon>
        <taxon>Hyphomicrobiales</taxon>
        <taxon>Nitrobacteraceae</taxon>
        <taxon>Bradyrhizobium</taxon>
    </lineage>
</organism>
<dbReference type="AlphaFoldDB" id="A0A562RNE5"/>
<evidence type="ECO:0000313" key="3">
    <source>
        <dbReference type="Proteomes" id="UP000316291"/>
    </source>
</evidence>
<dbReference type="EMBL" id="VLLA01000008">
    <property type="protein sequence ID" value="TWI70549.1"/>
    <property type="molecule type" value="Genomic_DNA"/>
</dbReference>
<name>A0A562RNE5_9BRAD</name>
<keyword evidence="3" id="KW-1185">Reference proteome</keyword>
<dbReference type="Proteomes" id="UP000316291">
    <property type="component" value="Unassembled WGS sequence"/>
</dbReference>
<sequence length="108" mass="12520">MPKPAQHRPHARARGVRGCRLRGAERRQHVEPQSHAGSRRRPPALQRPETVRKGFFRYAATLEDRLDPYWNGLKFPAMTSRRAQLAAWKHAERIVNREADHGFDYSVA</sequence>